<organism evidence="2 3">
    <name type="scientific">Cimex lectularius</name>
    <name type="common">Bed bug</name>
    <name type="synonym">Acanthia lectularia</name>
    <dbReference type="NCBI Taxonomy" id="79782"/>
    <lineage>
        <taxon>Eukaryota</taxon>
        <taxon>Metazoa</taxon>
        <taxon>Ecdysozoa</taxon>
        <taxon>Arthropoda</taxon>
        <taxon>Hexapoda</taxon>
        <taxon>Insecta</taxon>
        <taxon>Pterygota</taxon>
        <taxon>Neoptera</taxon>
        <taxon>Paraneoptera</taxon>
        <taxon>Hemiptera</taxon>
        <taxon>Heteroptera</taxon>
        <taxon>Panheteroptera</taxon>
        <taxon>Cimicomorpha</taxon>
        <taxon>Cimicidae</taxon>
        <taxon>Cimex</taxon>
    </lineage>
</organism>
<dbReference type="OrthoDB" id="10067843at2759"/>
<dbReference type="GO" id="GO:1902808">
    <property type="term" value="P:positive regulation of cell cycle G1/S phase transition"/>
    <property type="evidence" value="ECO:0007669"/>
    <property type="project" value="TreeGrafter"/>
</dbReference>
<dbReference type="GO" id="GO:0033148">
    <property type="term" value="P:positive regulation of intracellular estrogen receptor signaling pathway"/>
    <property type="evidence" value="ECO:0007669"/>
    <property type="project" value="TreeGrafter"/>
</dbReference>
<sequence length="139" mass="15833">MSENDDWELACSDEEKYEVKLHGRKWQPPVERIVELFEKLSGSDEGLLPISWTCPGRRPPTPEAKEEDAGQDEEEEGDKPQEKDTYLDFEDENAKLCLRPAGDVGPRGSAKKKTTSLDAILSNMARHRRMDMMDEDPDP</sequence>
<dbReference type="KEGG" id="clec:106670018"/>
<dbReference type="PANTHER" id="PTHR28467">
    <property type="entry name" value="PAXIP1-ASSOCIATED GLUTAMATE-RICH PROTEIN 1"/>
    <property type="match status" value="1"/>
</dbReference>
<dbReference type="InterPro" id="IPR028213">
    <property type="entry name" value="PA1"/>
</dbReference>
<keyword evidence="3" id="KW-1185">Reference proteome</keyword>
<name>A0A8I6S3R8_CIMLE</name>
<dbReference type="EnsemblMetazoa" id="XM_014399990.2">
    <property type="protein sequence ID" value="XP_014255476.1"/>
    <property type="gene ID" value="LOC106670018"/>
</dbReference>
<dbReference type="GO" id="GO:0044666">
    <property type="term" value="C:MLL3/4 complex"/>
    <property type="evidence" value="ECO:0007669"/>
    <property type="project" value="TreeGrafter"/>
</dbReference>
<evidence type="ECO:0000256" key="1">
    <source>
        <dbReference type="SAM" id="MobiDB-lite"/>
    </source>
</evidence>
<protein>
    <recommendedName>
        <fullName evidence="4">PAXIP1-associated glutamate-rich protein 1</fullName>
    </recommendedName>
</protein>
<dbReference type="PANTHER" id="PTHR28467:SF1">
    <property type="entry name" value="PAXIP1-ASSOCIATED GLUTAMATE-RICH PROTEIN 1"/>
    <property type="match status" value="1"/>
</dbReference>
<reference evidence="2" key="1">
    <citation type="submission" date="2022-01" db="UniProtKB">
        <authorList>
            <consortium name="EnsemblMetazoa"/>
        </authorList>
    </citation>
    <scope>IDENTIFICATION</scope>
</reference>
<proteinExistence type="predicted"/>
<evidence type="ECO:0000313" key="3">
    <source>
        <dbReference type="Proteomes" id="UP000494040"/>
    </source>
</evidence>
<feature type="region of interest" description="Disordered" evidence="1">
    <location>
        <begin position="48"/>
        <end position="86"/>
    </location>
</feature>
<evidence type="ECO:0000313" key="2">
    <source>
        <dbReference type="EnsemblMetazoa" id="XP_014255476.1"/>
    </source>
</evidence>
<gene>
    <name evidence="2" type="primary">106670018</name>
</gene>
<dbReference type="Proteomes" id="UP000494040">
    <property type="component" value="Unassembled WGS sequence"/>
</dbReference>
<accession>A0A8I6S3R8</accession>
<evidence type="ECO:0008006" key="4">
    <source>
        <dbReference type="Google" id="ProtNLM"/>
    </source>
</evidence>
<dbReference type="GO" id="GO:0030331">
    <property type="term" value="F:nuclear estrogen receptor binding"/>
    <property type="evidence" value="ECO:0007669"/>
    <property type="project" value="TreeGrafter"/>
</dbReference>
<dbReference type="AlphaFoldDB" id="A0A8I6S3R8"/>
<dbReference type="Pfam" id="PF15364">
    <property type="entry name" value="PAXIP1_C"/>
    <property type="match status" value="1"/>
</dbReference>
<feature type="region of interest" description="Disordered" evidence="1">
    <location>
        <begin position="98"/>
        <end position="139"/>
    </location>
</feature>
<dbReference type="OMA" id="WSVECSD"/>